<protein>
    <submittedName>
        <fullName evidence="1">Uncharacterized protein</fullName>
    </submittedName>
</protein>
<gene>
    <name evidence="1" type="ORF">BECKTC1821E_GA0114239_103410</name>
</gene>
<evidence type="ECO:0000313" key="1">
    <source>
        <dbReference type="EMBL" id="VFK44367.1"/>
    </source>
</evidence>
<sequence length="43" mass="5135">MRVSPFSPRHNPSPRSIRQYFECIGRNIYGPRRDARKKFNEGI</sequence>
<dbReference type="EMBL" id="CAADFT010000034">
    <property type="protein sequence ID" value="VFK44367.1"/>
    <property type="molecule type" value="Genomic_DNA"/>
</dbReference>
<organism evidence="1">
    <name type="scientific">Candidatus Kentrum sp. TC</name>
    <dbReference type="NCBI Taxonomy" id="2126339"/>
    <lineage>
        <taxon>Bacteria</taxon>
        <taxon>Pseudomonadati</taxon>
        <taxon>Pseudomonadota</taxon>
        <taxon>Gammaproteobacteria</taxon>
        <taxon>Candidatus Kentrum</taxon>
    </lineage>
</organism>
<accession>A0A450YS50</accession>
<proteinExistence type="predicted"/>
<reference evidence="1" key="1">
    <citation type="submission" date="2019-02" db="EMBL/GenBank/DDBJ databases">
        <authorList>
            <person name="Gruber-Vodicka R. H."/>
            <person name="Seah K. B. B."/>
        </authorList>
    </citation>
    <scope>NUCLEOTIDE SEQUENCE</scope>
    <source>
        <strain evidence="1">BECK_BZ125</strain>
    </source>
</reference>
<dbReference type="AlphaFoldDB" id="A0A450YS50"/>
<name>A0A450YS50_9GAMM</name>